<dbReference type="Gene3D" id="2.60.120.430">
    <property type="entry name" value="Galactose-binding lectin"/>
    <property type="match status" value="1"/>
</dbReference>
<dbReference type="CDD" id="cd01821">
    <property type="entry name" value="Rhamnogalacturan_acetylesterase_like"/>
    <property type="match status" value="1"/>
</dbReference>
<evidence type="ECO:0000313" key="4">
    <source>
        <dbReference type="EMBL" id="MDC7684957.1"/>
    </source>
</evidence>
<protein>
    <submittedName>
        <fullName evidence="4">Rhamnogalacturonan acetylesterase</fullName>
    </submittedName>
</protein>
<sequence length="451" mass="48959">MIKNNQKNEIHGGLTAFGLAVIMAVGFTTPSMAQEATKTVTAPAPTYRFVLDPAYKAAPDAIALTPDQAYDETKGYGFTNTKGGNEIALALKAAPGDYRVRVTLGQDKKTKSKTGSRTSVWAEDRRLMLAPVVLKKGESRTVEFFVNVRDPNLVVSEQDVIKTPKVLLRGDEPTQSRDWDDKLTIAFSGSALAIQAIEIQKATPARRVFIVGDSTVADQGGADYASWGQMLPRFLSSELSVANHARSGETMKSFITSLRWDKVMSEVRPGDILLIQFGHNDQKKQWPRTYVAAARGYPAYLKALVADAQDHGVQVVLISPVSRRSFKDGKINNTLAGYDDAVRNTAKDLGIPFIDLTAKTKTLYEALGPEISPLAFANSGKDGTHHNAYGAFTIANYVAQAITDPANSLDLRASADFVALDPAKPVDPKAFEIQPADWPLMREVVAKVSGN</sequence>
<dbReference type="EMBL" id="JAQQKX010000018">
    <property type="protein sequence ID" value="MDC7684957.1"/>
    <property type="molecule type" value="Genomic_DNA"/>
</dbReference>
<feature type="domain" description="SGNH hydrolase-type esterase" evidence="3">
    <location>
        <begin position="211"/>
        <end position="390"/>
    </location>
</feature>
<dbReference type="InterPro" id="IPR008979">
    <property type="entry name" value="Galactose-bd-like_sf"/>
</dbReference>
<comment type="caution">
    <text evidence="4">The sequence shown here is derived from an EMBL/GenBank/DDBJ whole genome shotgun (WGS) entry which is preliminary data.</text>
</comment>
<evidence type="ECO:0000256" key="1">
    <source>
        <dbReference type="ARBA" id="ARBA00008668"/>
    </source>
</evidence>
<dbReference type="Proteomes" id="UP001214854">
    <property type="component" value="Unassembled WGS sequence"/>
</dbReference>
<dbReference type="RefSeq" id="WP_272749446.1">
    <property type="nucleotide sequence ID" value="NZ_JAQQKX010000018.1"/>
</dbReference>
<keyword evidence="5" id="KW-1185">Reference proteome</keyword>
<dbReference type="SUPFAM" id="SSF49785">
    <property type="entry name" value="Galactose-binding domain-like"/>
    <property type="match status" value="1"/>
</dbReference>
<dbReference type="SUPFAM" id="SSF52266">
    <property type="entry name" value="SGNH hydrolase"/>
    <property type="match status" value="1"/>
</dbReference>
<dbReference type="InterPro" id="IPR036514">
    <property type="entry name" value="SGNH_hydro_sf"/>
</dbReference>
<dbReference type="PANTHER" id="PTHR43695:SF1">
    <property type="entry name" value="RHAMNOGALACTURONAN ACETYLESTERASE"/>
    <property type="match status" value="1"/>
</dbReference>
<keyword evidence="2" id="KW-0378">Hydrolase</keyword>
<evidence type="ECO:0000313" key="5">
    <source>
        <dbReference type="Proteomes" id="UP001214854"/>
    </source>
</evidence>
<organism evidence="4 5">
    <name type="scientific">Asticcacaulis aquaticus</name>
    <dbReference type="NCBI Taxonomy" id="2984212"/>
    <lineage>
        <taxon>Bacteria</taxon>
        <taxon>Pseudomonadati</taxon>
        <taxon>Pseudomonadota</taxon>
        <taxon>Alphaproteobacteria</taxon>
        <taxon>Caulobacterales</taxon>
        <taxon>Caulobacteraceae</taxon>
        <taxon>Asticcacaulis</taxon>
    </lineage>
</organism>
<comment type="similarity">
    <text evidence="1">Belongs to the 'GDSL' lipolytic enzyme family.</text>
</comment>
<gene>
    <name evidence="4" type="ORF">PQU92_16860</name>
</gene>
<proteinExistence type="inferred from homology"/>
<dbReference type="Pfam" id="PF13472">
    <property type="entry name" value="Lipase_GDSL_2"/>
    <property type="match status" value="1"/>
</dbReference>
<accession>A0ABT5HXZ5</accession>
<evidence type="ECO:0000256" key="2">
    <source>
        <dbReference type="ARBA" id="ARBA00022801"/>
    </source>
</evidence>
<dbReference type="InterPro" id="IPR037459">
    <property type="entry name" value="RhgT-like"/>
</dbReference>
<reference evidence="4 5" key="1">
    <citation type="submission" date="2023-01" db="EMBL/GenBank/DDBJ databases">
        <title>Novel species of the genus Asticcacaulis isolated from rivers.</title>
        <authorList>
            <person name="Lu H."/>
        </authorList>
    </citation>
    <scope>NUCLEOTIDE SEQUENCE [LARGE SCALE GENOMIC DNA]</scope>
    <source>
        <strain evidence="4 5">BYS171W</strain>
    </source>
</reference>
<dbReference type="Gene3D" id="3.40.50.1110">
    <property type="entry name" value="SGNH hydrolase"/>
    <property type="match status" value="1"/>
</dbReference>
<name>A0ABT5HXZ5_9CAUL</name>
<evidence type="ECO:0000259" key="3">
    <source>
        <dbReference type="Pfam" id="PF13472"/>
    </source>
</evidence>
<dbReference type="InterPro" id="IPR013830">
    <property type="entry name" value="SGNH_hydro"/>
</dbReference>
<dbReference type="PANTHER" id="PTHR43695">
    <property type="entry name" value="PUTATIVE (AFU_ORTHOLOGUE AFUA_2G17250)-RELATED"/>
    <property type="match status" value="1"/>
</dbReference>